<evidence type="ECO:0000259" key="5">
    <source>
        <dbReference type="PROSITE" id="PS50030"/>
    </source>
</evidence>
<feature type="region of interest" description="Disordered" evidence="4">
    <location>
        <begin position="267"/>
        <end position="298"/>
    </location>
</feature>
<sequence>MIPWMRDQIAEAWHNRKSSRTADKRSLALSSVSAGNATSNDTMLKPLPTSPENFSINVISIEGNVLDVAIKPNFTVENIKKTAVVHFYGQDTTKSISNYRLVHSTKFVQLKDENYVSDEDINECDELLLVEIRSQESPEEDLKSPSLEAIAQATSNLPSVRNPPKPLPSTECPADFQNEIRKILITLVQASAKILMYSPYAEKLYDDIKEKLQARCNPINDLKVIKNLVEMGYPHKKVLKALCLRKQVSIFLSSNMTEALEWLIEHQDDSDDDSNDETDFSPANTMTDTDIANPSSSINTKKKSFKEACLELFKEKQDQEEKDLVYIVELLLQSFRQWKRMEFKPNKRAMRSLVEMGFEDKNVVGALKVTGNDQANACEWLLGERRRSLQDLDEGLESDGLIYKAIMSNPHIQLSLTRPKMLLVVQPPITLFMGIDKFENEDLIKWGWPEDVWFHVDKYSSAHVYLRLRHGQTIDDIPSTVLEDAAQLVKANSIEGNKMNDIDVVYTMWSNLKKTQGMEVGQVGFHKDKDVRKIHVAKRVNTIVNRLNKTKRSEQVNFRNEREQRDKNEREDKKKLLREQKEKEKAEEKRRQEEAEMRSYNSLFNTSNMTSNTETSGYDSDDFM</sequence>
<evidence type="ECO:0000313" key="7">
    <source>
        <dbReference type="Proteomes" id="UP000670152"/>
    </source>
</evidence>
<dbReference type="SUPFAM" id="SSF46934">
    <property type="entry name" value="UBA-like"/>
    <property type="match status" value="2"/>
</dbReference>
<comment type="subunit">
    <text evidence="3">Interacts (via cytoplasmic region) with ILK.</text>
</comment>
<dbReference type="InterPro" id="IPR008532">
    <property type="entry name" value="NFACT_RNA-bd"/>
</dbReference>
<evidence type="ECO:0000256" key="3">
    <source>
        <dbReference type="ARBA" id="ARBA00024214"/>
    </source>
</evidence>
<dbReference type="SMART" id="SM00165">
    <property type="entry name" value="UBA"/>
    <property type="match status" value="2"/>
</dbReference>
<feature type="domain" description="UBA" evidence="5">
    <location>
        <begin position="344"/>
        <end position="384"/>
    </location>
</feature>
<organism evidence="6 7">
    <name type="scientific">Acromyrmex heyeri</name>
    <dbReference type="NCBI Taxonomy" id="230685"/>
    <lineage>
        <taxon>Eukaryota</taxon>
        <taxon>Metazoa</taxon>
        <taxon>Ecdysozoa</taxon>
        <taxon>Arthropoda</taxon>
        <taxon>Hexapoda</taxon>
        <taxon>Insecta</taxon>
        <taxon>Pterygota</taxon>
        <taxon>Neoptera</taxon>
        <taxon>Endopterygota</taxon>
        <taxon>Hymenoptera</taxon>
        <taxon>Apocrita</taxon>
        <taxon>Aculeata</taxon>
        <taxon>Formicoidea</taxon>
        <taxon>Formicidae</taxon>
        <taxon>Myrmicinae</taxon>
        <taxon>Acromyrmex</taxon>
    </lineage>
</organism>
<evidence type="ECO:0000313" key="6">
    <source>
        <dbReference type="EMBL" id="KAG5339120.1"/>
    </source>
</evidence>
<dbReference type="EMBL" id="JAANIB010002961">
    <property type="protein sequence ID" value="KAG5339120.1"/>
    <property type="molecule type" value="Genomic_DNA"/>
</dbReference>
<dbReference type="Pfam" id="PF05670">
    <property type="entry name" value="NFACT-R_1"/>
    <property type="match status" value="1"/>
</dbReference>
<dbReference type="InterPro" id="IPR015940">
    <property type="entry name" value="UBA"/>
</dbReference>
<feature type="region of interest" description="Disordered" evidence="4">
    <location>
        <begin position="551"/>
        <end position="624"/>
    </location>
</feature>
<gene>
    <name evidence="6" type="primary">Ccdc25</name>
    <name evidence="6" type="ORF">G6Z77_0001529</name>
</gene>
<dbReference type="CDD" id="cd14304">
    <property type="entry name" value="UBA2_KPC2"/>
    <property type="match status" value="1"/>
</dbReference>
<evidence type="ECO:0000256" key="2">
    <source>
        <dbReference type="ARBA" id="ARBA00016700"/>
    </source>
</evidence>
<dbReference type="CDD" id="cd17039">
    <property type="entry name" value="Ubl_ubiquitin_like"/>
    <property type="match status" value="1"/>
</dbReference>
<proteinExistence type="inferred from homology"/>
<reference evidence="6 7" key="1">
    <citation type="submission" date="2020-02" db="EMBL/GenBank/DDBJ databases">
        <title>Relaxed selection underlies rapid genomic changes in the transitions from sociality to social parasitism in ants.</title>
        <authorList>
            <person name="Bi X."/>
        </authorList>
    </citation>
    <scope>NUCLEOTIDE SEQUENCE [LARGE SCALE GENOMIC DNA]</scope>
    <source>
        <strain evidence="6">BGI-DK2014b</strain>
        <tissue evidence="6">Whole body</tissue>
    </source>
</reference>
<comment type="caution">
    <text evidence="6">The sequence shown here is derived from an EMBL/GenBank/DDBJ whole genome shotgun (WGS) entry which is preliminary data.</text>
</comment>
<dbReference type="Gene3D" id="1.10.8.10">
    <property type="entry name" value="DNA helicase RuvA subunit, C-terminal domain"/>
    <property type="match status" value="2"/>
</dbReference>
<evidence type="ECO:0000256" key="4">
    <source>
        <dbReference type="SAM" id="MobiDB-lite"/>
    </source>
</evidence>
<dbReference type="Proteomes" id="UP000670152">
    <property type="component" value="Unassembled WGS sequence"/>
</dbReference>
<feature type="compositionally biased region" description="Polar residues" evidence="4">
    <location>
        <begin position="282"/>
        <end position="298"/>
    </location>
</feature>
<dbReference type="OrthoDB" id="336240at2759"/>
<dbReference type="PANTHER" id="PTHR13049:SF2">
    <property type="entry name" value="COILED-COIL DOMAIN-CONTAINING PROTEIN 25"/>
    <property type="match status" value="1"/>
</dbReference>
<dbReference type="InterPro" id="IPR009060">
    <property type="entry name" value="UBA-like_sf"/>
</dbReference>
<feature type="compositionally biased region" description="Low complexity" evidence="4">
    <location>
        <begin position="605"/>
        <end position="616"/>
    </location>
</feature>
<name>A0A836FMH5_9HYME</name>
<accession>A0A836FMH5</accession>
<feature type="non-terminal residue" evidence="6">
    <location>
        <position position="624"/>
    </location>
</feature>
<dbReference type="InterPro" id="IPR039730">
    <property type="entry name" value="Jlp2/Ccd25"/>
</dbReference>
<dbReference type="Pfam" id="PF22562">
    <property type="entry name" value="UBA_7"/>
    <property type="match status" value="2"/>
</dbReference>
<dbReference type="AlphaFoldDB" id="A0A836FMH5"/>
<dbReference type="InterPro" id="IPR041927">
    <property type="entry name" value="UBA2_UBAC1"/>
</dbReference>
<feature type="non-terminal residue" evidence="6">
    <location>
        <position position="1"/>
    </location>
</feature>
<feature type="compositionally biased region" description="Basic and acidic residues" evidence="4">
    <location>
        <begin position="551"/>
        <end position="597"/>
    </location>
</feature>
<feature type="compositionally biased region" description="Acidic residues" evidence="4">
    <location>
        <begin position="268"/>
        <end position="279"/>
    </location>
</feature>
<keyword evidence="7" id="KW-1185">Reference proteome</keyword>
<evidence type="ECO:0000256" key="1">
    <source>
        <dbReference type="ARBA" id="ARBA00008998"/>
    </source>
</evidence>
<comment type="similarity">
    <text evidence="1">Belongs to the CCDC25 family.</text>
</comment>
<dbReference type="PANTHER" id="PTHR13049">
    <property type="entry name" value="DUF814-RELATED"/>
    <property type="match status" value="1"/>
</dbReference>
<dbReference type="InterPro" id="IPR057650">
    <property type="entry name" value="UBL_UBAC1"/>
</dbReference>
<protein>
    <recommendedName>
        <fullName evidence="2">Coiled-coil domain-containing protein 25</fullName>
    </recommendedName>
</protein>
<dbReference type="PROSITE" id="PS50030">
    <property type="entry name" value="UBA"/>
    <property type="match status" value="1"/>
</dbReference>
<dbReference type="Pfam" id="PF23326">
    <property type="entry name" value="UBL_UBAC1"/>
    <property type="match status" value="1"/>
</dbReference>